<dbReference type="InterPro" id="IPR003557">
    <property type="entry name" value="Cyt_c_biogenesis_CcmC"/>
</dbReference>
<evidence type="ECO:0000256" key="2">
    <source>
        <dbReference type="ARBA" id="ARBA00005840"/>
    </source>
</evidence>
<dbReference type="GO" id="GO:0015232">
    <property type="term" value="F:heme transmembrane transporter activity"/>
    <property type="evidence" value="ECO:0007669"/>
    <property type="project" value="InterPro"/>
</dbReference>
<reference evidence="9 10" key="2">
    <citation type="journal article" date="2011" name="Stand. Genomic Sci.">
        <title>Complete genome sequence of Ferroglobus placidus AEDII12DO.</title>
        <authorList>
            <person name="Anderson I."/>
            <person name="Risso C."/>
            <person name="Holmes D."/>
            <person name="Lucas S."/>
            <person name="Copeland A."/>
            <person name="Lapidus A."/>
            <person name="Cheng J.F."/>
            <person name="Bruce D."/>
            <person name="Goodwin L."/>
            <person name="Pitluck S."/>
            <person name="Saunders E."/>
            <person name="Brettin T."/>
            <person name="Detter J.C."/>
            <person name="Han C."/>
            <person name="Tapia R."/>
            <person name="Larimer F."/>
            <person name="Land M."/>
            <person name="Hauser L."/>
            <person name="Woyke T."/>
            <person name="Lovley D."/>
            <person name="Kyrpides N."/>
            <person name="Ivanova N."/>
        </authorList>
    </citation>
    <scope>NUCLEOTIDE SEQUENCE [LARGE SCALE GENOMIC DNA]</scope>
    <source>
        <strain evidence="10">DSM 10642 / AEDII12DO</strain>
    </source>
</reference>
<name>D3RXA8_FERPA</name>
<feature type="transmembrane region" description="Helical" evidence="7">
    <location>
        <begin position="180"/>
        <end position="201"/>
    </location>
</feature>
<dbReference type="STRING" id="589924.Ferp_0957"/>
<evidence type="ECO:0000313" key="9">
    <source>
        <dbReference type="EMBL" id="ADC65121.1"/>
    </source>
</evidence>
<dbReference type="KEGG" id="fpl:Ferp_0957"/>
<evidence type="ECO:0000259" key="8">
    <source>
        <dbReference type="Pfam" id="PF01578"/>
    </source>
</evidence>
<feature type="transmembrane region" description="Helical" evidence="7">
    <location>
        <begin position="116"/>
        <end position="135"/>
    </location>
</feature>
<dbReference type="InterPro" id="IPR002541">
    <property type="entry name" value="Cyt_c_assembly"/>
</dbReference>
<gene>
    <name evidence="9" type="ordered locus">Ferp_0957</name>
</gene>
<feature type="domain" description="Cytochrome c assembly protein" evidence="8">
    <location>
        <begin position="10"/>
        <end position="170"/>
    </location>
</feature>
<feature type="transmembrane region" description="Helical" evidence="7">
    <location>
        <begin position="7"/>
        <end position="28"/>
    </location>
</feature>
<evidence type="ECO:0000256" key="3">
    <source>
        <dbReference type="ARBA" id="ARBA00022692"/>
    </source>
</evidence>
<evidence type="ECO:0000256" key="5">
    <source>
        <dbReference type="ARBA" id="ARBA00022989"/>
    </source>
</evidence>
<feature type="transmembrane region" description="Helical" evidence="7">
    <location>
        <begin position="40"/>
        <end position="68"/>
    </location>
</feature>
<keyword evidence="5 7" id="KW-1133">Transmembrane helix</keyword>
<organism evidence="9 10">
    <name type="scientific">Ferroglobus placidus (strain DSM 10642 / AEDII12DO)</name>
    <dbReference type="NCBI Taxonomy" id="589924"/>
    <lineage>
        <taxon>Archaea</taxon>
        <taxon>Methanobacteriati</taxon>
        <taxon>Methanobacteriota</taxon>
        <taxon>Archaeoglobi</taxon>
        <taxon>Archaeoglobales</taxon>
        <taxon>Archaeoglobaceae</taxon>
        <taxon>Ferroglobus</taxon>
    </lineage>
</organism>
<evidence type="ECO:0000256" key="7">
    <source>
        <dbReference type="SAM" id="Phobius"/>
    </source>
</evidence>
<dbReference type="PANTHER" id="PTHR30071:SF1">
    <property type="entry name" value="CYTOCHROME B_B6 PROTEIN-RELATED"/>
    <property type="match status" value="1"/>
</dbReference>
<keyword evidence="4" id="KW-0201">Cytochrome c-type biogenesis</keyword>
<dbReference type="Proteomes" id="UP000002613">
    <property type="component" value="Chromosome"/>
</dbReference>
<dbReference type="GO" id="GO:0020037">
    <property type="term" value="F:heme binding"/>
    <property type="evidence" value="ECO:0007669"/>
    <property type="project" value="InterPro"/>
</dbReference>
<sequence>MRYEAGVLLVLAALVLFAAGSYIGLVILPPSPEKILENNYRIIFFHLPAAINSFLAFTVTLISGILYLKTRNSKFDILASSSALVGFVYITAALISGSIWANRAWGTYWNWDPRETTVLILWFVYAAYFALRSSIDNPEDKARISSIYAIFAYVTVPLSYLSTRLWFSLHPTTAEIHIKIAVPLVLNILAFALLYIALTYINYKAEKIMEVV</sequence>
<dbReference type="PRINTS" id="PR01386">
    <property type="entry name" value="CCMCBIOGNSIS"/>
</dbReference>
<dbReference type="RefSeq" id="WP_012965464.1">
    <property type="nucleotide sequence ID" value="NC_013849.1"/>
</dbReference>
<dbReference type="HOGENOM" id="CLU_066538_1_0_2"/>
<comment type="subcellular location">
    <subcellularLocation>
        <location evidence="1">Membrane</location>
        <topology evidence="1">Multi-pass membrane protein</topology>
    </subcellularLocation>
</comment>
<comment type="similarity">
    <text evidence="2">Belongs to the CcmC/CycZ/HelC family.</text>
</comment>
<dbReference type="GO" id="GO:0005886">
    <property type="term" value="C:plasma membrane"/>
    <property type="evidence" value="ECO:0007669"/>
    <property type="project" value="TreeGrafter"/>
</dbReference>
<dbReference type="GO" id="GO:0017004">
    <property type="term" value="P:cytochrome complex assembly"/>
    <property type="evidence" value="ECO:0007669"/>
    <property type="project" value="UniProtKB-KW"/>
</dbReference>
<dbReference type="EMBL" id="CP001899">
    <property type="protein sequence ID" value="ADC65121.1"/>
    <property type="molecule type" value="Genomic_DNA"/>
</dbReference>
<dbReference type="eggNOG" id="arCOG00267">
    <property type="taxonomic scope" value="Archaea"/>
</dbReference>
<accession>D3RXA8</accession>
<proteinExistence type="inferred from homology"/>
<keyword evidence="10" id="KW-1185">Reference proteome</keyword>
<feature type="transmembrane region" description="Helical" evidence="7">
    <location>
        <begin position="147"/>
        <end position="168"/>
    </location>
</feature>
<keyword evidence="6 7" id="KW-0472">Membrane</keyword>
<evidence type="ECO:0000256" key="1">
    <source>
        <dbReference type="ARBA" id="ARBA00004141"/>
    </source>
</evidence>
<dbReference type="PaxDb" id="589924-Ferp_0957"/>
<evidence type="ECO:0000256" key="6">
    <source>
        <dbReference type="ARBA" id="ARBA00023136"/>
    </source>
</evidence>
<feature type="transmembrane region" description="Helical" evidence="7">
    <location>
        <begin position="75"/>
        <end position="96"/>
    </location>
</feature>
<dbReference type="GeneID" id="8778465"/>
<dbReference type="InterPro" id="IPR045062">
    <property type="entry name" value="Cyt_c_biogenesis_CcsA/CcmC"/>
</dbReference>
<dbReference type="AlphaFoldDB" id="D3RXA8"/>
<reference evidence="10" key="1">
    <citation type="submission" date="2010-02" db="EMBL/GenBank/DDBJ databases">
        <title>Complete sequence of Ferroglobus placidus DSM 10642.</title>
        <authorList>
            <consortium name="US DOE Joint Genome Institute"/>
            <person name="Lucas S."/>
            <person name="Copeland A."/>
            <person name="Lapidus A."/>
            <person name="Cheng J.-F."/>
            <person name="Bruce D."/>
            <person name="Goodwin L."/>
            <person name="Pitluck S."/>
            <person name="Saunders E."/>
            <person name="Brettin T."/>
            <person name="Detter J.C."/>
            <person name="Han C."/>
            <person name="Tapia R."/>
            <person name="Larimer F."/>
            <person name="Land M."/>
            <person name="Hauser L."/>
            <person name="Kyrpides N."/>
            <person name="Ivanova N."/>
            <person name="Holmes D."/>
            <person name="Lovley D."/>
            <person name="Kyrpides N."/>
            <person name="Anderson I.J."/>
            <person name="Woyke T."/>
        </authorList>
    </citation>
    <scope>NUCLEOTIDE SEQUENCE [LARGE SCALE GENOMIC DNA]</scope>
    <source>
        <strain evidence="10">DSM 10642 / AEDII12DO</strain>
    </source>
</reference>
<keyword evidence="3 7" id="KW-0812">Transmembrane</keyword>
<dbReference type="Pfam" id="PF01578">
    <property type="entry name" value="Cytochrom_C_asm"/>
    <property type="match status" value="1"/>
</dbReference>
<evidence type="ECO:0000256" key="4">
    <source>
        <dbReference type="ARBA" id="ARBA00022748"/>
    </source>
</evidence>
<evidence type="ECO:0000313" key="10">
    <source>
        <dbReference type="Proteomes" id="UP000002613"/>
    </source>
</evidence>
<protein>
    <submittedName>
        <fullName evidence="9">Cytochrome c assembly protein</fullName>
    </submittedName>
</protein>
<dbReference type="PANTHER" id="PTHR30071">
    <property type="entry name" value="HEME EXPORTER PROTEIN C"/>
    <property type="match status" value="1"/>
</dbReference>
<dbReference type="OrthoDB" id="148358at2157"/>